<evidence type="ECO:0000256" key="3">
    <source>
        <dbReference type="ARBA" id="ARBA00022692"/>
    </source>
</evidence>
<evidence type="ECO:0000313" key="14">
    <source>
        <dbReference type="EMBL" id="CAL5140230.1"/>
    </source>
</evidence>
<protein>
    <recommendedName>
        <fullName evidence="2">DnaJ homolog subfamily C member 2</fullName>
    </recommendedName>
</protein>
<sequence>MGCVLVTVFFLLALSAPCTRAWGTKEMEMFDLVDELKMNFYDFLQVPQNADLADIKRAYRHLSVKMHPDKNVGDPEASDKFRQLVGVYEVLKDEELRRSYDEVLKNGLPDWRMPVFYYRKLRRMSNFELFIIFAGLSTIIHYLVLWGSRFEKVLTMEDQLRTHYKRNKARDEKRDMIDARIAEELNKIPRPRWHDILPFAICKGVYATVMYLPTLFLFFKSLVYDRINEIREQAEEQKMVNQLKEEKRERKRRVATKPRTEPDTVYDWDNLGMTFTLVDIPVTSPVGPDKEDQTKISKRDWTEEDVLNLVRAVARFPGGVPGRWDRIAELLNRTVSDVTSKAKELGEKKLEDVYKKNQVSEIPMFEVNVNAVCGESSEESEENQEVEIHEVQAENKLPARGDKARDDELKSAQAVSPDSAPEADTGAEVETNEPYMSRKKLKQKKVEESHRQTQHRALTDDSGGWTQIEQKQLEVAIRSIPHGTPDRWDRIAECVPTKTKVEVMARVKYLSTLVKSKSNRTE</sequence>
<evidence type="ECO:0000256" key="4">
    <source>
        <dbReference type="ARBA" id="ARBA00022729"/>
    </source>
</evidence>
<feature type="signal peptide" evidence="10">
    <location>
        <begin position="1"/>
        <end position="21"/>
    </location>
</feature>
<dbReference type="InterPro" id="IPR001623">
    <property type="entry name" value="DnaJ_domain"/>
</dbReference>
<dbReference type="PROSITE" id="PS51294">
    <property type="entry name" value="HTH_MYB"/>
    <property type="match status" value="1"/>
</dbReference>
<dbReference type="InterPro" id="IPR036869">
    <property type="entry name" value="J_dom_sf"/>
</dbReference>
<reference evidence="14" key="1">
    <citation type="submission" date="2024-06" db="EMBL/GenBank/DDBJ databases">
        <authorList>
            <person name="Liu X."/>
            <person name="Lenzi L."/>
            <person name="Haldenby T S."/>
            <person name="Uol C."/>
        </authorList>
    </citation>
    <scope>NUCLEOTIDE SEQUENCE</scope>
</reference>
<feature type="domain" description="HTH myb-type" evidence="13">
    <location>
        <begin position="295"/>
        <end position="350"/>
    </location>
</feature>
<dbReference type="InterPro" id="IPR052606">
    <property type="entry name" value="DnaJ_domain_protein"/>
</dbReference>
<dbReference type="SMART" id="SM00271">
    <property type="entry name" value="DnaJ"/>
    <property type="match status" value="1"/>
</dbReference>
<keyword evidence="6 9" id="KW-0472">Membrane</keyword>
<feature type="transmembrane region" description="Helical" evidence="9">
    <location>
        <begin position="127"/>
        <end position="146"/>
    </location>
</feature>
<dbReference type="Gene3D" id="1.10.287.110">
    <property type="entry name" value="DnaJ domain"/>
    <property type="match status" value="1"/>
</dbReference>
<feature type="domain" description="J" evidence="11">
    <location>
        <begin position="39"/>
        <end position="104"/>
    </location>
</feature>
<dbReference type="Pfam" id="PF23082">
    <property type="entry name" value="Myb_DNA-binding_2"/>
    <property type="match status" value="2"/>
</dbReference>
<feature type="domain" description="Myb-like" evidence="12">
    <location>
        <begin position="293"/>
        <end position="346"/>
    </location>
</feature>
<dbReference type="Pfam" id="PF00226">
    <property type="entry name" value="DnaJ"/>
    <property type="match status" value="1"/>
</dbReference>
<dbReference type="SUPFAM" id="SSF46689">
    <property type="entry name" value="Homeodomain-like"/>
    <property type="match status" value="2"/>
</dbReference>
<dbReference type="PROSITE" id="PS00636">
    <property type="entry name" value="DNAJ_1"/>
    <property type="match status" value="1"/>
</dbReference>
<dbReference type="SUPFAM" id="SSF46565">
    <property type="entry name" value="Chaperone J-domain"/>
    <property type="match status" value="1"/>
</dbReference>
<name>A0AAV2TSU0_CALDB</name>
<proteinExistence type="predicted"/>
<dbReference type="InterPro" id="IPR018253">
    <property type="entry name" value="DnaJ_domain_CS"/>
</dbReference>
<dbReference type="Proteomes" id="UP001497525">
    <property type="component" value="Unassembled WGS sequence"/>
</dbReference>
<dbReference type="InterPro" id="IPR009057">
    <property type="entry name" value="Homeodomain-like_sf"/>
</dbReference>
<dbReference type="InterPro" id="IPR017930">
    <property type="entry name" value="Myb_dom"/>
</dbReference>
<organism evidence="14 15">
    <name type="scientific">Calicophoron daubneyi</name>
    <name type="common">Rumen fluke</name>
    <name type="synonym">Paramphistomum daubneyi</name>
    <dbReference type="NCBI Taxonomy" id="300641"/>
    <lineage>
        <taxon>Eukaryota</taxon>
        <taxon>Metazoa</taxon>
        <taxon>Spiralia</taxon>
        <taxon>Lophotrochozoa</taxon>
        <taxon>Platyhelminthes</taxon>
        <taxon>Trematoda</taxon>
        <taxon>Digenea</taxon>
        <taxon>Plagiorchiida</taxon>
        <taxon>Pronocephalata</taxon>
        <taxon>Paramphistomoidea</taxon>
        <taxon>Paramphistomidae</taxon>
        <taxon>Calicophoron</taxon>
    </lineage>
</organism>
<dbReference type="GO" id="GO:0012505">
    <property type="term" value="C:endomembrane system"/>
    <property type="evidence" value="ECO:0007669"/>
    <property type="project" value="UniProtKB-SubCell"/>
</dbReference>
<dbReference type="EMBL" id="CAXLJL010000711">
    <property type="protein sequence ID" value="CAL5140230.1"/>
    <property type="molecule type" value="Genomic_DNA"/>
</dbReference>
<comment type="subcellular location">
    <subcellularLocation>
        <location evidence="1">Cytoplasm</location>
        <location evidence="1">Cytosol</location>
    </subcellularLocation>
    <subcellularLocation>
        <location evidence="7">Endomembrane system</location>
        <topology evidence="7">Single-pass membrane protein</topology>
    </subcellularLocation>
</comment>
<keyword evidence="3 9" id="KW-0812">Transmembrane</keyword>
<evidence type="ECO:0000256" key="7">
    <source>
        <dbReference type="ARBA" id="ARBA00037847"/>
    </source>
</evidence>
<keyword evidence="4 10" id="KW-0732">Signal</keyword>
<dbReference type="PRINTS" id="PR00625">
    <property type="entry name" value="JDOMAIN"/>
</dbReference>
<dbReference type="Gene3D" id="1.10.10.60">
    <property type="entry name" value="Homeodomain-like"/>
    <property type="match status" value="2"/>
</dbReference>
<accession>A0AAV2TSU0</accession>
<dbReference type="PROSITE" id="PS50090">
    <property type="entry name" value="MYB_LIKE"/>
    <property type="match status" value="1"/>
</dbReference>
<dbReference type="AlphaFoldDB" id="A0AAV2TSU0"/>
<evidence type="ECO:0000256" key="2">
    <source>
        <dbReference type="ARBA" id="ARBA00014469"/>
    </source>
</evidence>
<dbReference type="InterPro" id="IPR001005">
    <property type="entry name" value="SANT/Myb"/>
</dbReference>
<evidence type="ECO:0000256" key="5">
    <source>
        <dbReference type="ARBA" id="ARBA00022989"/>
    </source>
</evidence>
<feature type="compositionally biased region" description="Basic and acidic residues" evidence="8">
    <location>
        <begin position="386"/>
        <end position="410"/>
    </location>
</feature>
<dbReference type="SMART" id="SM00717">
    <property type="entry name" value="SANT"/>
    <property type="match status" value="2"/>
</dbReference>
<gene>
    <name evidence="14" type="ORF">CDAUBV1_LOCUS15403</name>
</gene>
<dbReference type="PROSITE" id="PS50076">
    <property type="entry name" value="DNAJ_2"/>
    <property type="match status" value="1"/>
</dbReference>
<dbReference type="PANTHER" id="PTHR44653:SF2">
    <property type="entry name" value="DNAJ HOMOLOG SUBFAMILY C MEMBER 1"/>
    <property type="match status" value="1"/>
</dbReference>
<evidence type="ECO:0000259" key="12">
    <source>
        <dbReference type="PROSITE" id="PS50090"/>
    </source>
</evidence>
<evidence type="ECO:0000256" key="9">
    <source>
        <dbReference type="SAM" id="Phobius"/>
    </source>
</evidence>
<dbReference type="PANTHER" id="PTHR44653">
    <property type="entry name" value="DNAJ HOMOLOG SUBFAMILY C MEMBER 1"/>
    <property type="match status" value="1"/>
</dbReference>
<dbReference type="CDD" id="cd00167">
    <property type="entry name" value="SANT"/>
    <property type="match status" value="2"/>
</dbReference>
<evidence type="ECO:0000256" key="8">
    <source>
        <dbReference type="SAM" id="MobiDB-lite"/>
    </source>
</evidence>
<feature type="transmembrane region" description="Helical" evidence="9">
    <location>
        <begin position="196"/>
        <end position="219"/>
    </location>
</feature>
<keyword evidence="5 9" id="KW-1133">Transmembrane helix</keyword>
<feature type="compositionally biased region" description="Acidic residues" evidence="8">
    <location>
        <begin position="376"/>
        <end position="385"/>
    </location>
</feature>
<evidence type="ECO:0000256" key="6">
    <source>
        <dbReference type="ARBA" id="ARBA00023136"/>
    </source>
</evidence>
<evidence type="ECO:0000259" key="11">
    <source>
        <dbReference type="PROSITE" id="PS50076"/>
    </source>
</evidence>
<evidence type="ECO:0000259" key="13">
    <source>
        <dbReference type="PROSITE" id="PS51294"/>
    </source>
</evidence>
<comment type="caution">
    <text evidence="14">The sequence shown here is derived from an EMBL/GenBank/DDBJ whole genome shotgun (WGS) entry which is preliminary data.</text>
</comment>
<evidence type="ECO:0000256" key="10">
    <source>
        <dbReference type="SAM" id="SignalP"/>
    </source>
</evidence>
<feature type="chain" id="PRO_5043483669" description="DnaJ homolog subfamily C member 2" evidence="10">
    <location>
        <begin position="22"/>
        <end position="522"/>
    </location>
</feature>
<dbReference type="CDD" id="cd06257">
    <property type="entry name" value="DnaJ"/>
    <property type="match status" value="1"/>
</dbReference>
<feature type="region of interest" description="Disordered" evidence="8">
    <location>
        <begin position="374"/>
        <end position="461"/>
    </location>
</feature>
<evidence type="ECO:0000256" key="1">
    <source>
        <dbReference type="ARBA" id="ARBA00004514"/>
    </source>
</evidence>
<evidence type="ECO:0000313" key="15">
    <source>
        <dbReference type="Proteomes" id="UP001497525"/>
    </source>
</evidence>
<dbReference type="GO" id="GO:0005829">
    <property type="term" value="C:cytosol"/>
    <property type="evidence" value="ECO:0007669"/>
    <property type="project" value="UniProtKB-SubCell"/>
</dbReference>